<dbReference type="PANTHER" id="PTHR39431:SF1">
    <property type="entry name" value="FRPA_C-RELATED PROTEIN"/>
    <property type="match status" value="1"/>
</dbReference>
<dbReference type="PROSITE" id="PS00018">
    <property type="entry name" value="EF_HAND_1"/>
    <property type="match status" value="1"/>
</dbReference>
<dbReference type="InterPro" id="IPR011049">
    <property type="entry name" value="Serralysin-like_metalloprot_C"/>
</dbReference>
<reference evidence="3 4" key="1">
    <citation type="journal article" date="2011" name="PLoS Pathog.">
        <title>Dynamic evolution of pathogenicity revealed by sequencing and comparative genomics of 19 Pseudomonas syringae isolates.</title>
        <authorList>
            <person name="Baltrus D.A."/>
            <person name="Nishimura M.T."/>
            <person name="Romanchuk A."/>
            <person name="Chang J.H."/>
            <person name="Mukhtar M.S."/>
            <person name="Cherkis K."/>
            <person name="Roach J."/>
            <person name="Grant S.R."/>
            <person name="Jones C.D."/>
            <person name="Dangl J.L."/>
        </authorList>
    </citation>
    <scope>NUCLEOTIDE SEQUENCE [LARGE SCALE GENOMIC DNA]</scope>
    <source>
        <strain evidence="3 4">1704B</strain>
    </source>
</reference>
<evidence type="ECO:0000256" key="1">
    <source>
        <dbReference type="ARBA" id="ARBA00022837"/>
    </source>
</evidence>
<feature type="non-terminal residue" evidence="3">
    <location>
        <position position="618"/>
    </location>
</feature>
<feature type="compositionally biased region" description="Polar residues" evidence="2">
    <location>
        <begin position="299"/>
        <end position="308"/>
    </location>
</feature>
<dbReference type="PRINTS" id="PR00313">
    <property type="entry name" value="CABNDNGRPT"/>
</dbReference>
<dbReference type="EMBL" id="AEAI01001445">
    <property type="protein sequence ID" value="EGH45985.1"/>
    <property type="molecule type" value="Genomic_DNA"/>
</dbReference>
<dbReference type="HOGENOM" id="CLU_017531_0_0_6"/>
<evidence type="ECO:0000256" key="2">
    <source>
        <dbReference type="SAM" id="MobiDB-lite"/>
    </source>
</evidence>
<keyword evidence="4" id="KW-1185">Reference proteome</keyword>
<evidence type="ECO:0000313" key="3">
    <source>
        <dbReference type="EMBL" id="EGH45985.1"/>
    </source>
</evidence>
<dbReference type="SUPFAM" id="SSF51120">
    <property type="entry name" value="beta-Roll"/>
    <property type="match status" value="1"/>
</dbReference>
<feature type="non-terminal residue" evidence="3">
    <location>
        <position position="1"/>
    </location>
</feature>
<dbReference type="Pfam" id="PF00353">
    <property type="entry name" value="HemolysinCabind"/>
    <property type="match status" value="1"/>
</dbReference>
<gene>
    <name evidence="3" type="ORF">PSYPI_28159</name>
</gene>
<dbReference type="PROSITE" id="PS00330">
    <property type="entry name" value="HEMOLYSIN_CALCIUM"/>
    <property type="match status" value="2"/>
</dbReference>
<dbReference type="GO" id="GO:0005509">
    <property type="term" value="F:calcium ion binding"/>
    <property type="evidence" value="ECO:0007669"/>
    <property type="project" value="InterPro"/>
</dbReference>
<dbReference type="Gene3D" id="2.150.10.10">
    <property type="entry name" value="Serralysin-like metalloprotease, C-terminal"/>
    <property type="match status" value="1"/>
</dbReference>
<evidence type="ECO:0000313" key="4">
    <source>
        <dbReference type="Proteomes" id="UP000004986"/>
    </source>
</evidence>
<dbReference type="Proteomes" id="UP000004986">
    <property type="component" value="Unassembled WGS sequence"/>
</dbReference>
<dbReference type="InterPro" id="IPR018511">
    <property type="entry name" value="Hemolysin-typ_Ca-bd_CS"/>
</dbReference>
<proteinExistence type="predicted"/>
<keyword evidence="1" id="KW-0106">Calcium</keyword>
<dbReference type="InterPro" id="IPR001343">
    <property type="entry name" value="Hemolysn_Ca-bd"/>
</dbReference>
<dbReference type="InterPro" id="IPR018247">
    <property type="entry name" value="EF_Hand_1_Ca_BS"/>
</dbReference>
<sequence length="618" mass="66031">GIGYQDAKTGVKQQLNLEPDGNGNYNVDFPNGDGSTTSGKFFKSEDGYGFGGSFTDGKGFTFNLDTKGGSFKFDKSTTDGQDGNTKTESGSFEFGIQDGFFKLGGQYDGEGGGTSQSIEDIMYPLHIFPDGFFEKVPDGQVEKIEDSFGDAETTASPLILDLDGDGVETLSTDAGVHFDHDGNGFLESTGWVGVDDGLLVYDRNRDGKIDSGSELFGNKTSISVDKKAANGFLALSEFDSNKDGVFDSHDNAFSELNVWVDKNSDGVVSEGELLTLTQAKVASINLSYSDSSKPDASGNAPQSMLDSNGNDHRQLGSYTRIDGSVAAIEDVWFDVNATDTADNFSVEVPREIVSLPNVDGFGNVNDLQQAMGRDKILVTLVESFRNEQDTSVRQKLILDIIYHWAGVQDLDPASRGSMIGDARKLFALEAFLGEKYFTSGGSPDPMGPVAVSKLNEAFDSLATAVYGKIMLQTHLASLLDGLDGTYTEDGVQWNVSSVVFKLKTQFDVDHEKGQLLIAELSNALIGSGDFGQILLKELRGSGKEGGDGFLNLLSIIGIGNFGGFGNDFLNGTLSDDHLMGMSGNDNIFGCEGDDDLYGGLGDDYLLGGSGSDTYHFNV</sequence>
<dbReference type="PANTHER" id="PTHR39431">
    <property type="entry name" value="FRPA/C-RELATED PROTEIN"/>
    <property type="match status" value="1"/>
</dbReference>
<comment type="caution">
    <text evidence="3">The sequence shown here is derived from an EMBL/GenBank/DDBJ whole genome shotgun (WGS) entry which is preliminary data.</text>
</comment>
<feature type="region of interest" description="Disordered" evidence="2">
    <location>
        <begin position="289"/>
        <end position="311"/>
    </location>
</feature>
<dbReference type="AlphaFoldDB" id="F3GFY5"/>
<organism evidence="3 4">
    <name type="scientific">Pseudomonas syringae pv. pisi str. 1704B</name>
    <dbReference type="NCBI Taxonomy" id="629263"/>
    <lineage>
        <taxon>Bacteria</taxon>
        <taxon>Pseudomonadati</taxon>
        <taxon>Pseudomonadota</taxon>
        <taxon>Gammaproteobacteria</taxon>
        <taxon>Pseudomonadales</taxon>
        <taxon>Pseudomonadaceae</taxon>
        <taxon>Pseudomonas</taxon>
        <taxon>Pseudomonas syringae</taxon>
    </lineage>
</organism>
<name>F3GFY5_PSESJ</name>
<accession>F3GFY5</accession>
<feature type="region of interest" description="Disordered" evidence="2">
    <location>
        <begin position="1"/>
        <end position="30"/>
    </location>
</feature>
<protein>
    <submittedName>
        <fullName evidence="3">Iron-regulated protein frpC</fullName>
    </submittedName>
</protein>